<dbReference type="PANTHER" id="PTHR44858:SF1">
    <property type="entry name" value="UDP-N-ACETYLGLUCOSAMINE--PEPTIDE N-ACETYLGLUCOSAMINYLTRANSFERASE SPINDLY-RELATED"/>
    <property type="match status" value="1"/>
</dbReference>
<keyword evidence="6" id="KW-1185">Reference proteome</keyword>
<keyword evidence="1" id="KW-0677">Repeat</keyword>
<dbReference type="InterPro" id="IPR050498">
    <property type="entry name" value="Ycf3"/>
</dbReference>
<keyword evidence="2 3" id="KW-0802">TPR repeat</keyword>
<dbReference type="InterPro" id="IPR002931">
    <property type="entry name" value="Transglutaminase-like"/>
</dbReference>
<dbReference type="InterPro" id="IPR019734">
    <property type="entry name" value="TPR_rpt"/>
</dbReference>
<dbReference type="PANTHER" id="PTHR44858">
    <property type="entry name" value="TETRATRICOPEPTIDE REPEAT PROTEIN 6"/>
    <property type="match status" value="1"/>
</dbReference>
<dbReference type="SUPFAM" id="SSF48452">
    <property type="entry name" value="TPR-like"/>
    <property type="match status" value="2"/>
</dbReference>
<feature type="repeat" description="TPR" evidence="3">
    <location>
        <begin position="1039"/>
        <end position="1072"/>
    </location>
</feature>
<dbReference type="SMART" id="SM00460">
    <property type="entry name" value="TGc"/>
    <property type="match status" value="1"/>
</dbReference>
<dbReference type="InterPro" id="IPR038765">
    <property type="entry name" value="Papain-like_cys_pep_sf"/>
</dbReference>
<name>A0ABU1MR47_9SPHN</name>
<dbReference type="InterPro" id="IPR011990">
    <property type="entry name" value="TPR-like_helical_dom_sf"/>
</dbReference>
<dbReference type="Gene3D" id="3.10.620.30">
    <property type="match status" value="1"/>
</dbReference>
<dbReference type="Proteomes" id="UP001184150">
    <property type="component" value="Unassembled WGS sequence"/>
</dbReference>
<feature type="domain" description="Transglutaminase-like" evidence="4">
    <location>
        <begin position="328"/>
        <end position="397"/>
    </location>
</feature>
<organism evidence="5 6">
    <name type="scientific">Novosphingobium capsulatum</name>
    <dbReference type="NCBI Taxonomy" id="13688"/>
    <lineage>
        <taxon>Bacteria</taxon>
        <taxon>Pseudomonadati</taxon>
        <taxon>Pseudomonadota</taxon>
        <taxon>Alphaproteobacteria</taxon>
        <taxon>Sphingomonadales</taxon>
        <taxon>Sphingomonadaceae</taxon>
        <taxon>Novosphingobium</taxon>
    </lineage>
</organism>
<dbReference type="RefSeq" id="WP_309806132.1">
    <property type="nucleotide sequence ID" value="NZ_JAVDRD010000011.1"/>
</dbReference>
<evidence type="ECO:0000259" key="4">
    <source>
        <dbReference type="SMART" id="SM00460"/>
    </source>
</evidence>
<gene>
    <name evidence="5" type="ORF">J2792_003523</name>
</gene>
<evidence type="ECO:0000256" key="2">
    <source>
        <dbReference type="ARBA" id="ARBA00022803"/>
    </source>
</evidence>
<protein>
    <submittedName>
        <fullName evidence="5">Tetratricopeptide (TPR) repeat protein</fullName>
    </submittedName>
</protein>
<dbReference type="InterPro" id="IPR024618">
    <property type="entry name" value="DUF3857"/>
</dbReference>
<dbReference type="SUPFAM" id="SSF54001">
    <property type="entry name" value="Cysteine proteinases"/>
    <property type="match status" value="1"/>
</dbReference>
<dbReference type="EMBL" id="JAVDRD010000011">
    <property type="protein sequence ID" value="MDR6512638.1"/>
    <property type="molecule type" value="Genomic_DNA"/>
</dbReference>
<dbReference type="SMART" id="SM00028">
    <property type="entry name" value="TPR"/>
    <property type="match status" value="5"/>
</dbReference>
<evidence type="ECO:0000313" key="6">
    <source>
        <dbReference type="Proteomes" id="UP001184150"/>
    </source>
</evidence>
<dbReference type="PROSITE" id="PS50005">
    <property type="entry name" value="TPR"/>
    <property type="match status" value="2"/>
</dbReference>
<dbReference type="Gene3D" id="1.25.40.10">
    <property type="entry name" value="Tetratricopeptide repeat domain"/>
    <property type="match status" value="4"/>
</dbReference>
<dbReference type="Pfam" id="PF13181">
    <property type="entry name" value="TPR_8"/>
    <property type="match status" value="1"/>
</dbReference>
<comment type="caution">
    <text evidence="5">The sequence shown here is derived from an EMBL/GenBank/DDBJ whole genome shotgun (WGS) entry which is preliminary data.</text>
</comment>
<dbReference type="Gene3D" id="2.60.40.3140">
    <property type="match status" value="1"/>
</dbReference>
<proteinExistence type="predicted"/>
<accession>A0ABU1MR47</accession>
<dbReference type="Pfam" id="PF12969">
    <property type="entry name" value="DUF3857"/>
    <property type="match status" value="1"/>
</dbReference>
<evidence type="ECO:0000256" key="1">
    <source>
        <dbReference type="ARBA" id="ARBA00022737"/>
    </source>
</evidence>
<sequence>MAPISAYAAPEGRASTASAALARPAIAPPEPWVLPPGAAITPTGAGAQGAATIDLLIDEQAHLIDGGSSVYRANRFRIATTQGLDDAALQLSWDPSLETLTLHRYRILRGDSVIDLLGDGSALSVVRREKNLEDAMLDGKLTATLQPDDLRVGDVIDVAYTRTRRDPAIGGRAELVMGPADGFPLGHYRLRMTWPVGRAVQWRAWPGVVQPKLTRQGDTMELLAERSDFSTERAPAGAPARFGLVNLVELTEFADWPSVSRTGHALFETAETLKPDSPLKAEIARIAAASSDPVRRAELALALVQEQVRYLFIGMNDGGFVPAPADLTWQRRFGDCKGKTALLVALLKGLGIAARPVFVDTDSGDAVAARLPAMNLFDHVLVEAQIGGRSYWLDGTRQGDSRLDRLEVPNYTSGLPTTAQGSGLVAMVPPAPSAPQVVTSLALDASAGVEVPAPARAEMRARGDTAARWRMKYAGLATAERERQLRKLWRDVYDFVTPQTVTATLDEASGDYVLGMTGTAKMEWTSSGSMRWYELDRARVGWKPDVQREGTLLADAPFAFDYPDWWANHETVRLPRGGKDFALQASDVDETVGGLYAFHRRVTLNGDTVTMDNDTRALKAELPAADAAKVRDRMAELGNHGQFIRLPAMYEATDADMAALATDKPALAHAWLVRGAAAFDRGDMPGAIAGLNATLAVDAKQPIAQGLLAFAYASQGDARATATADAALALDDKYDMAWAAKGLVALKAQKMADAIAAYDRAIAIDPRNPRTLAGRASAHLAMGQYGPALADTDAALVLAPDLPLQPVRVVALSMLGRTTEALEGADALLAKNPDARDMRRLRAALRAQEGDRTGALADADWLVAHDGTTADLLTHASMRPVGDNAGRMTDVTAALKRDPDNIDALLQRAALERDAAATDAMTADITHAAKLAPTSLKVAAAQMDMMAAQGRSAAALQLAGTTLAGHAQDPEAHNLVCWFKATHNLALDSAGGDCDNALRLAPGRPDFIDSRGFLRLRQGDNKGAIADYDTALRMAPTLIASLYGRGLAYARLGERDRALADLSRARSLSPGVDKTWAEYGMQLPPGF</sequence>
<evidence type="ECO:0000256" key="3">
    <source>
        <dbReference type="PROSITE-ProRule" id="PRU00339"/>
    </source>
</evidence>
<feature type="repeat" description="TPR" evidence="3">
    <location>
        <begin position="735"/>
        <end position="768"/>
    </location>
</feature>
<evidence type="ECO:0000313" key="5">
    <source>
        <dbReference type="EMBL" id="MDR6512638.1"/>
    </source>
</evidence>
<reference evidence="5 6" key="1">
    <citation type="submission" date="2023-07" db="EMBL/GenBank/DDBJ databases">
        <title>Sorghum-associated microbial communities from plants grown in Nebraska, USA.</title>
        <authorList>
            <person name="Schachtman D."/>
        </authorList>
    </citation>
    <scope>NUCLEOTIDE SEQUENCE [LARGE SCALE GENOMIC DNA]</scope>
    <source>
        <strain evidence="5 6">DS1027</strain>
    </source>
</reference>